<protein>
    <submittedName>
        <fullName evidence="1">Uncharacterized protein</fullName>
    </submittedName>
</protein>
<evidence type="ECO:0000313" key="2">
    <source>
        <dbReference type="Proteomes" id="UP001392437"/>
    </source>
</evidence>
<gene>
    <name evidence="1" type="ORF">PG999_005366</name>
</gene>
<name>A0AAW0R1Z7_9PEZI</name>
<dbReference type="Proteomes" id="UP001392437">
    <property type="component" value="Unassembled WGS sequence"/>
</dbReference>
<evidence type="ECO:0000313" key="1">
    <source>
        <dbReference type="EMBL" id="KAK8121246.1"/>
    </source>
</evidence>
<sequence length="210" mass="22042">MAPVFEPPTRLHDEAKRLVPRRGGGIRWREALAERYDVFVVFIVAVAVAVLREGGGPGDELRGPGDVVLRQAAGDGQVADGGAVVGARGRRAAVDQGVVALAEEEAQGFARGAGGGAQADLEEVGFDGRDDGVVAAAVPAGVGEAEGFWDGHGGWLGIQMTDSFIDLDGDEFSKLEEETEGNEIKFSERMKAVLAIQFDQTREGARPASL</sequence>
<keyword evidence="2" id="KW-1185">Reference proteome</keyword>
<reference evidence="1 2" key="1">
    <citation type="submission" date="2023-01" db="EMBL/GenBank/DDBJ databases">
        <title>Analysis of 21 Apiospora genomes using comparative genomics revels a genus with tremendous synthesis potential of carbohydrate active enzymes and secondary metabolites.</title>
        <authorList>
            <person name="Sorensen T."/>
        </authorList>
    </citation>
    <scope>NUCLEOTIDE SEQUENCE [LARGE SCALE GENOMIC DNA]</scope>
    <source>
        <strain evidence="1 2">CBS 117206</strain>
    </source>
</reference>
<dbReference type="AlphaFoldDB" id="A0AAW0R1Z7"/>
<accession>A0AAW0R1Z7</accession>
<organism evidence="1 2">
    <name type="scientific">Apiospora kogelbergensis</name>
    <dbReference type="NCBI Taxonomy" id="1337665"/>
    <lineage>
        <taxon>Eukaryota</taxon>
        <taxon>Fungi</taxon>
        <taxon>Dikarya</taxon>
        <taxon>Ascomycota</taxon>
        <taxon>Pezizomycotina</taxon>
        <taxon>Sordariomycetes</taxon>
        <taxon>Xylariomycetidae</taxon>
        <taxon>Amphisphaeriales</taxon>
        <taxon>Apiosporaceae</taxon>
        <taxon>Apiospora</taxon>
    </lineage>
</organism>
<dbReference type="EMBL" id="JAQQWP010000004">
    <property type="protein sequence ID" value="KAK8121246.1"/>
    <property type="molecule type" value="Genomic_DNA"/>
</dbReference>
<comment type="caution">
    <text evidence="1">The sequence shown here is derived from an EMBL/GenBank/DDBJ whole genome shotgun (WGS) entry which is preliminary data.</text>
</comment>
<proteinExistence type="predicted"/>